<sequence length="549" mass="55714">MVSSRLHIYSLRCDTRSAVGAFLTALGGARFRRPALHPVDHRCLLRLRVPGPHASPSAGGSQETNYRWMPPSARIHDGPAAVAEKEGPAVAPGSADVRGTGQWQLAPAAYGVGWYVLLALAVALPNAKWADMKYAEFDSREHIGMGYSTACSVMFMEDVDWALEPSTGDALARHLEDCTADLEEQCSASGGRLSATPGGNSVYENSWKGCSNATTGQWEEKCLTITGCGGLHEEQCANVSRAVERPYSITYGSGAKWSKAAGGSPYCIPVGSLCEDVDRVTAAGVLGAVGAALAGLGLLAILSYCFLGGGGSSRRRALVAAGLALSAAWAALLASWLLFHHALGHVTTCYVQADHNNGIVAATGPLGDIVNPGGSYSYYCVVGAWALLTPVMLAAWARAAAELRGGGHAGPNGATEAAAAAAAAAPKGQDAEAAAGAQAGFCAPTGPSIEAAPCGALGSPGANGSHAGAIGPDQVHVQVGADRHNASGVGPEPEQPLGAPDALGVLFAPSSGAGSPPGDAAGADAGRGVDRRTIHCLCNGVPICVPRTR</sequence>
<reference evidence="3" key="1">
    <citation type="submission" date="2023-10" db="EMBL/GenBank/DDBJ databases">
        <authorList>
            <person name="Chen Y."/>
            <person name="Shah S."/>
            <person name="Dougan E. K."/>
            <person name="Thang M."/>
            <person name="Chan C."/>
        </authorList>
    </citation>
    <scope>NUCLEOTIDE SEQUENCE [LARGE SCALE GENOMIC DNA]</scope>
</reference>
<dbReference type="Proteomes" id="UP001189429">
    <property type="component" value="Unassembled WGS sequence"/>
</dbReference>
<evidence type="ECO:0000256" key="2">
    <source>
        <dbReference type="SAM" id="Phobius"/>
    </source>
</evidence>
<comment type="caution">
    <text evidence="3">The sequence shown here is derived from an EMBL/GenBank/DDBJ whole genome shotgun (WGS) entry which is preliminary data.</text>
</comment>
<proteinExistence type="predicted"/>
<protein>
    <recommendedName>
        <fullName evidence="5">Claudin</fullName>
    </recommendedName>
</protein>
<accession>A0ABN9WN90</accession>
<keyword evidence="2" id="KW-0472">Membrane</keyword>
<dbReference type="EMBL" id="CAUYUJ010019026">
    <property type="protein sequence ID" value="CAK0888095.1"/>
    <property type="molecule type" value="Genomic_DNA"/>
</dbReference>
<organism evidence="3 4">
    <name type="scientific">Prorocentrum cordatum</name>
    <dbReference type="NCBI Taxonomy" id="2364126"/>
    <lineage>
        <taxon>Eukaryota</taxon>
        <taxon>Sar</taxon>
        <taxon>Alveolata</taxon>
        <taxon>Dinophyceae</taxon>
        <taxon>Prorocentrales</taxon>
        <taxon>Prorocentraceae</taxon>
        <taxon>Prorocentrum</taxon>
    </lineage>
</organism>
<keyword evidence="4" id="KW-1185">Reference proteome</keyword>
<evidence type="ECO:0008006" key="5">
    <source>
        <dbReference type="Google" id="ProtNLM"/>
    </source>
</evidence>
<feature type="region of interest" description="Disordered" evidence="1">
    <location>
        <begin position="486"/>
        <end position="526"/>
    </location>
</feature>
<evidence type="ECO:0000256" key="1">
    <source>
        <dbReference type="SAM" id="MobiDB-lite"/>
    </source>
</evidence>
<gene>
    <name evidence="3" type="ORF">PCOR1329_LOCUS68944</name>
</gene>
<feature type="compositionally biased region" description="Low complexity" evidence="1">
    <location>
        <begin position="508"/>
        <end position="526"/>
    </location>
</feature>
<keyword evidence="2" id="KW-1133">Transmembrane helix</keyword>
<feature type="transmembrane region" description="Helical" evidence="2">
    <location>
        <begin position="282"/>
        <end position="306"/>
    </location>
</feature>
<feature type="transmembrane region" description="Helical" evidence="2">
    <location>
        <begin position="376"/>
        <end position="397"/>
    </location>
</feature>
<keyword evidence="2" id="KW-0812">Transmembrane</keyword>
<name>A0ABN9WN90_9DINO</name>
<evidence type="ECO:0000313" key="3">
    <source>
        <dbReference type="EMBL" id="CAK0888095.1"/>
    </source>
</evidence>
<evidence type="ECO:0000313" key="4">
    <source>
        <dbReference type="Proteomes" id="UP001189429"/>
    </source>
</evidence>
<feature type="transmembrane region" description="Helical" evidence="2">
    <location>
        <begin position="318"/>
        <end position="339"/>
    </location>
</feature>